<keyword evidence="5 7" id="KW-1133">Transmembrane helix</keyword>
<evidence type="ECO:0000256" key="5">
    <source>
        <dbReference type="ARBA" id="ARBA00022989"/>
    </source>
</evidence>
<feature type="transmembrane region" description="Helical" evidence="7">
    <location>
        <begin position="7"/>
        <end position="26"/>
    </location>
</feature>
<feature type="transmembrane region" description="Helical" evidence="7">
    <location>
        <begin position="128"/>
        <end position="146"/>
    </location>
</feature>
<feature type="domain" description="EamA" evidence="8">
    <location>
        <begin position="10"/>
        <end position="141"/>
    </location>
</feature>
<dbReference type="GO" id="GO:0005886">
    <property type="term" value="C:plasma membrane"/>
    <property type="evidence" value="ECO:0007669"/>
    <property type="project" value="UniProtKB-SubCell"/>
</dbReference>
<dbReference type="PANTHER" id="PTHR32322:SF18">
    <property type="entry name" value="S-ADENOSYLMETHIONINE_S-ADENOSYLHOMOCYSTEINE TRANSPORTER"/>
    <property type="match status" value="1"/>
</dbReference>
<accession>A0A1M6I0T7</accession>
<keyword evidence="4 7" id="KW-0812">Transmembrane</keyword>
<dbReference type="Gene3D" id="1.10.3730.20">
    <property type="match status" value="1"/>
</dbReference>
<feature type="transmembrane region" description="Helical" evidence="7">
    <location>
        <begin position="187"/>
        <end position="208"/>
    </location>
</feature>
<feature type="transmembrane region" description="Helical" evidence="7">
    <location>
        <begin position="152"/>
        <end position="175"/>
    </location>
</feature>
<feature type="transmembrane region" description="Helical" evidence="7">
    <location>
        <begin position="247"/>
        <end position="268"/>
    </location>
</feature>
<keyword evidence="10" id="KW-1185">Reference proteome</keyword>
<evidence type="ECO:0000259" key="8">
    <source>
        <dbReference type="Pfam" id="PF00892"/>
    </source>
</evidence>
<keyword evidence="3" id="KW-1003">Cell membrane</keyword>
<organism evidence="9 10">
    <name type="scientific">Dethiosulfatibacter aminovorans DSM 17477</name>
    <dbReference type="NCBI Taxonomy" id="1121476"/>
    <lineage>
        <taxon>Bacteria</taxon>
        <taxon>Bacillati</taxon>
        <taxon>Bacillota</taxon>
        <taxon>Tissierellia</taxon>
        <taxon>Dethiosulfatibacter</taxon>
    </lineage>
</organism>
<comment type="similarity">
    <text evidence="2">Belongs to the EamA transporter family.</text>
</comment>
<name>A0A1M6I0T7_9FIRM</name>
<dbReference type="EMBL" id="FQZL01000015">
    <property type="protein sequence ID" value="SHJ28073.1"/>
    <property type="molecule type" value="Genomic_DNA"/>
</dbReference>
<dbReference type="STRING" id="1121476.SAMN02745751_02167"/>
<dbReference type="AlphaFoldDB" id="A0A1M6I0T7"/>
<dbReference type="SUPFAM" id="SSF103481">
    <property type="entry name" value="Multidrug resistance efflux transporter EmrE"/>
    <property type="match status" value="2"/>
</dbReference>
<dbReference type="InterPro" id="IPR050638">
    <property type="entry name" value="AA-Vitamin_Transporters"/>
</dbReference>
<sequence length="295" mass="33073">MNKNEIRVSLLMTMGTFFWAGAFIAGKMGIHLLSPLILTFLRMFLATVIIFPFMVMREGDNWKIKREDIKYAVATGVVGMIGYHIFFFYALKYTDASKAAMINAINPLLTAMLAAVFLKEKLSPRKTFFILTALVGVILTLSNWNVGNIINFNFNIGDLLMFTGAAMWAIYSIIVKKVMHRFTPLKLTTYTFVTAAAFTFPFALPELINLDLQAIGWMPFLAVLYMAVFPSVLGYTIQQMAIKELGAARTALFINLVPVLSAIMAVVFLGEQLFRLNIVSGIIIIISVIMFTRQK</sequence>
<dbReference type="PANTHER" id="PTHR32322">
    <property type="entry name" value="INNER MEMBRANE TRANSPORTER"/>
    <property type="match status" value="1"/>
</dbReference>
<evidence type="ECO:0000256" key="6">
    <source>
        <dbReference type="ARBA" id="ARBA00023136"/>
    </source>
</evidence>
<evidence type="ECO:0000256" key="7">
    <source>
        <dbReference type="SAM" id="Phobius"/>
    </source>
</evidence>
<evidence type="ECO:0000256" key="2">
    <source>
        <dbReference type="ARBA" id="ARBA00007362"/>
    </source>
</evidence>
<feature type="transmembrane region" description="Helical" evidence="7">
    <location>
        <begin position="96"/>
        <end position="116"/>
    </location>
</feature>
<dbReference type="OrthoDB" id="9799821at2"/>
<dbReference type="InterPro" id="IPR037185">
    <property type="entry name" value="EmrE-like"/>
</dbReference>
<dbReference type="Proteomes" id="UP000184052">
    <property type="component" value="Unassembled WGS sequence"/>
</dbReference>
<gene>
    <name evidence="9" type="ORF">SAMN02745751_02167</name>
</gene>
<evidence type="ECO:0000256" key="1">
    <source>
        <dbReference type="ARBA" id="ARBA00004651"/>
    </source>
</evidence>
<dbReference type="RefSeq" id="WP_073049599.1">
    <property type="nucleotide sequence ID" value="NZ_FQZL01000015.1"/>
</dbReference>
<evidence type="ECO:0000313" key="9">
    <source>
        <dbReference type="EMBL" id="SHJ28073.1"/>
    </source>
</evidence>
<feature type="transmembrane region" description="Helical" evidence="7">
    <location>
        <begin position="214"/>
        <end position="235"/>
    </location>
</feature>
<dbReference type="Pfam" id="PF00892">
    <property type="entry name" value="EamA"/>
    <property type="match status" value="2"/>
</dbReference>
<keyword evidence="6 7" id="KW-0472">Membrane</keyword>
<evidence type="ECO:0000256" key="3">
    <source>
        <dbReference type="ARBA" id="ARBA00022475"/>
    </source>
</evidence>
<feature type="transmembrane region" description="Helical" evidence="7">
    <location>
        <begin position="32"/>
        <end position="56"/>
    </location>
</feature>
<comment type="subcellular location">
    <subcellularLocation>
        <location evidence="1">Cell membrane</location>
        <topology evidence="1">Multi-pass membrane protein</topology>
    </subcellularLocation>
</comment>
<feature type="domain" description="EamA" evidence="8">
    <location>
        <begin position="156"/>
        <end position="292"/>
    </location>
</feature>
<proteinExistence type="inferred from homology"/>
<feature type="transmembrane region" description="Helical" evidence="7">
    <location>
        <begin position="274"/>
        <end position="292"/>
    </location>
</feature>
<dbReference type="InterPro" id="IPR000620">
    <property type="entry name" value="EamA_dom"/>
</dbReference>
<feature type="transmembrane region" description="Helical" evidence="7">
    <location>
        <begin position="68"/>
        <end position="90"/>
    </location>
</feature>
<protein>
    <submittedName>
        <fullName evidence="9">Threonine/homoserine efflux transporter RhtA</fullName>
    </submittedName>
</protein>
<reference evidence="9 10" key="1">
    <citation type="submission" date="2016-11" db="EMBL/GenBank/DDBJ databases">
        <authorList>
            <person name="Jaros S."/>
            <person name="Januszkiewicz K."/>
            <person name="Wedrychowicz H."/>
        </authorList>
    </citation>
    <scope>NUCLEOTIDE SEQUENCE [LARGE SCALE GENOMIC DNA]</scope>
    <source>
        <strain evidence="9 10">DSM 17477</strain>
    </source>
</reference>
<evidence type="ECO:0000256" key="4">
    <source>
        <dbReference type="ARBA" id="ARBA00022692"/>
    </source>
</evidence>
<evidence type="ECO:0000313" key="10">
    <source>
        <dbReference type="Proteomes" id="UP000184052"/>
    </source>
</evidence>